<dbReference type="AlphaFoldDB" id="A0AAD9YB81"/>
<sequence length="127" mass="14083">MPNEWNPDKNVPPLRGKIAVVTGANSDIGRETVRYLALNGAKVYLAVRSKTKGVQTRRLILDKSPEIEPQNLQWVKMDLTDMRSITAAADLLKTQEQKLDILIHNAAAATWSNEPVGAGWEPHMAVK</sequence>
<dbReference type="PANTHER" id="PTHR43157:SF68">
    <property type="entry name" value="RETINOL DEHYDROGENASE 13"/>
    <property type="match status" value="1"/>
</dbReference>
<proteinExistence type="predicted"/>
<dbReference type="Proteomes" id="UP001281614">
    <property type="component" value="Unassembled WGS sequence"/>
</dbReference>
<evidence type="ECO:0000256" key="1">
    <source>
        <dbReference type="ARBA" id="ARBA00023002"/>
    </source>
</evidence>
<keyword evidence="1" id="KW-0560">Oxidoreductase</keyword>
<dbReference type="GO" id="GO:0016491">
    <property type="term" value="F:oxidoreductase activity"/>
    <property type="evidence" value="ECO:0007669"/>
    <property type="project" value="UniProtKB-KW"/>
</dbReference>
<organism evidence="2 3">
    <name type="scientific">Colletotrichum kahawae</name>
    <name type="common">Coffee berry disease fungus</name>
    <dbReference type="NCBI Taxonomy" id="34407"/>
    <lineage>
        <taxon>Eukaryota</taxon>
        <taxon>Fungi</taxon>
        <taxon>Dikarya</taxon>
        <taxon>Ascomycota</taxon>
        <taxon>Pezizomycotina</taxon>
        <taxon>Sordariomycetes</taxon>
        <taxon>Hypocreomycetidae</taxon>
        <taxon>Glomerellales</taxon>
        <taxon>Glomerellaceae</taxon>
        <taxon>Colletotrichum</taxon>
        <taxon>Colletotrichum gloeosporioides species complex</taxon>
    </lineage>
</organism>
<reference evidence="2" key="1">
    <citation type="submission" date="2023-02" db="EMBL/GenBank/DDBJ databases">
        <title>Colletotrichum kahawae CIFC_Que2 genome sequencing and assembly.</title>
        <authorList>
            <person name="Baroncelli R."/>
        </authorList>
    </citation>
    <scope>NUCLEOTIDE SEQUENCE</scope>
    <source>
        <strain evidence="2">CIFC_Que2</strain>
    </source>
</reference>
<protein>
    <submittedName>
        <fullName evidence="2">Short-chain dehydrogenase reductase superfamily protein</fullName>
    </submittedName>
</protein>
<comment type="caution">
    <text evidence="2">The sequence shown here is derived from an EMBL/GenBank/DDBJ whole genome shotgun (WGS) entry which is preliminary data.</text>
</comment>
<dbReference type="PRINTS" id="PR00081">
    <property type="entry name" value="GDHRDH"/>
</dbReference>
<keyword evidence="3" id="KW-1185">Reference proteome</keyword>
<dbReference type="PANTHER" id="PTHR43157">
    <property type="entry name" value="PHOSPHATIDYLINOSITOL-GLYCAN BIOSYNTHESIS CLASS F PROTEIN-RELATED"/>
    <property type="match status" value="1"/>
</dbReference>
<dbReference type="InterPro" id="IPR002347">
    <property type="entry name" value="SDR_fam"/>
</dbReference>
<dbReference type="SUPFAM" id="SSF51735">
    <property type="entry name" value="NAD(P)-binding Rossmann-fold domains"/>
    <property type="match status" value="1"/>
</dbReference>
<name>A0AAD9YB81_COLKA</name>
<dbReference type="InterPro" id="IPR036291">
    <property type="entry name" value="NAD(P)-bd_dom_sf"/>
</dbReference>
<evidence type="ECO:0000313" key="3">
    <source>
        <dbReference type="Proteomes" id="UP001281614"/>
    </source>
</evidence>
<gene>
    <name evidence="2" type="ORF">CKAH01_17562</name>
</gene>
<evidence type="ECO:0000313" key="2">
    <source>
        <dbReference type="EMBL" id="KAK2753546.1"/>
    </source>
</evidence>
<accession>A0AAD9YB81</accession>
<dbReference type="Gene3D" id="3.40.50.720">
    <property type="entry name" value="NAD(P)-binding Rossmann-like Domain"/>
    <property type="match status" value="1"/>
</dbReference>
<dbReference type="Pfam" id="PF00106">
    <property type="entry name" value="adh_short"/>
    <property type="match status" value="1"/>
</dbReference>
<dbReference type="EMBL" id="VYYT01000239">
    <property type="protein sequence ID" value="KAK2753546.1"/>
    <property type="molecule type" value="Genomic_DNA"/>
</dbReference>